<gene>
    <name evidence="2" type="ORF">QE369_003467</name>
</gene>
<feature type="compositionally biased region" description="Polar residues" evidence="1">
    <location>
        <begin position="592"/>
        <end position="603"/>
    </location>
</feature>
<dbReference type="RefSeq" id="WP_309771707.1">
    <property type="nucleotide sequence ID" value="NZ_JAVIZC010000003.1"/>
</dbReference>
<name>A0AAJ2ESK1_9HYPH</name>
<protein>
    <submittedName>
        <fullName evidence="2">Uncharacterized protein</fullName>
    </submittedName>
</protein>
<comment type="caution">
    <text evidence="2">The sequence shown here is derived from an EMBL/GenBank/DDBJ whole genome shotgun (WGS) entry which is preliminary data.</text>
</comment>
<dbReference type="AlphaFoldDB" id="A0AAJ2ESK1"/>
<feature type="compositionally biased region" description="Polar residues" evidence="1">
    <location>
        <begin position="12"/>
        <end position="41"/>
    </location>
</feature>
<dbReference type="Proteomes" id="UP001255601">
    <property type="component" value="Unassembled WGS sequence"/>
</dbReference>
<evidence type="ECO:0000313" key="2">
    <source>
        <dbReference type="EMBL" id="MDR6103270.1"/>
    </source>
</evidence>
<sequence length="717" mass="76970">MSPEENRDRTRTQAGSSVKQTAYEATSRGSGVNPKNPTQDGQRLPVFKSFIEQERDWANHYLNLSNNERILTEHPMLCSWVQVPKNAEAAKGELRELTFWERLSNGYLKHDAIELGEEAWEFLAETRGTGDVIELSKGVFGSGAKKIGTITEGLGQVIYTPPGSNDAPGEEAWLNFISERLQSTGEWMQTSSEETFRARDKFKDSWARQAGELIGDELPNFAVSKIPVAGAFLAPVVDGFANAGESASNARRAGADENAQTSAARSGFLLGALELPVDNLIEGKEEVEDGKGEKDRKAGKGWRRLGAELLFKATWTGAKDIAKKTGQNAIAIDYYKPDQKLDDGLLQAGVNGVAKSVMFQGIPKVVNKAFGQPQPRGGAEQPEAAGQTLTEISDHASSSEVRARHPEEFGDYLRVVTKDTPIETIHIEGKKFSDVFRNSGDDAGKAFGSLPGFDQAQLNVAIPSGGDVKLSLSTYATHLAGGKHDSALLPHMRFDPRAKTLAEWRALKASESERSARSKSDAEVARAAEDRNQTVAKQERQQEVQRLQASGVPPEQAQSSAVALDATRGVRSAKAGQTREDYSRENPPADASSINQGQPSSVNGAAGQAAASPVNASESVNGSRTAAQPPVSNDPSLKVEGPESTPVWTPPQTPSSTAPNQSAPAEQLKATLQSSTAPAVQIEQPSSPPKVLGPQGPAVPTETPWSARRDKLNRNGR</sequence>
<feature type="compositionally biased region" description="Basic and acidic residues" evidence="1">
    <location>
        <begin position="707"/>
        <end position="717"/>
    </location>
</feature>
<organism evidence="2 3">
    <name type="scientific">Agrobacterium larrymoorei</name>
    <dbReference type="NCBI Taxonomy" id="160699"/>
    <lineage>
        <taxon>Bacteria</taxon>
        <taxon>Pseudomonadati</taxon>
        <taxon>Pseudomonadota</taxon>
        <taxon>Alphaproteobacteria</taxon>
        <taxon>Hyphomicrobiales</taxon>
        <taxon>Rhizobiaceae</taxon>
        <taxon>Rhizobium/Agrobacterium group</taxon>
        <taxon>Agrobacterium</taxon>
    </lineage>
</organism>
<feature type="compositionally biased region" description="Polar residues" evidence="1">
    <location>
        <begin position="654"/>
        <end position="678"/>
    </location>
</feature>
<feature type="compositionally biased region" description="Basic and acidic residues" evidence="1">
    <location>
        <begin position="508"/>
        <end position="543"/>
    </location>
</feature>
<feature type="compositionally biased region" description="Basic and acidic residues" evidence="1">
    <location>
        <begin position="1"/>
        <end position="11"/>
    </location>
</feature>
<evidence type="ECO:0000256" key="1">
    <source>
        <dbReference type="SAM" id="MobiDB-lite"/>
    </source>
</evidence>
<feature type="compositionally biased region" description="Polar residues" evidence="1">
    <location>
        <begin position="614"/>
        <end position="635"/>
    </location>
</feature>
<dbReference type="EMBL" id="JAVIZC010000003">
    <property type="protein sequence ID" value="MDR6103270.1"/>
    <property type="molecule type" value="Genomic_DNA"/>
</dbReference>
<reference evidence="2" key="1">
    <citation type="submission" date="2023-08" db="EMBL/GenBank/DDBJ databases">
        <title>Functional and genomic diversity of the sorghum phyllosphere microbiome.</title>
        <authorList>
            <person name="Shade A."/>
        </authorList>
    </citation>
    <scope>NUCLEOTIDE SEQUENCE</scope>
    <source>
        <strain evidence="2">SORGH_AS_0974</strain>
    </source>
</reference>
<feature type="region of interest" description="Disordered" evidence="1">
    <location>
        <begin position="1"/>
        <end position="43"/>
    </location>
</feature>
<feature type="region of interest" description="Disordered" evidence="1">
    <location>
        <begin position="508"/>
        <end position="717"/>
    </location>
</feature>
<evidence type="ECO:0000313" key="3">
    <source>
        <dbReference type="Proteomes" id="UP001255601"/>
    </source>
</evidence>
<proteinExistence type="predicted"/>
<accession>A0AAJ2ESK1</accession>